<evidence type="ECO:0000259" key="3">
    <source>
        <dbReference type="Pfam" id="PF14870"/>
    </source>
</evidence>
<dbReference type="SUPFAM" id="SSF110296">
    <property type="entry name" value="Oligoxyloglucan reducing end-specific cellobiohydrolase"/>
    <property type="match status" value="1"/>
</dbReference>
<dbReference type="GO" id="GO:0009523">
    <property type="term" value="C:photosystem II"/>
    <property type="evidence" value="ECO:0007669"/>
    <property type="project" value="UniProtKB-KW"/>
</dbReference>
<accession>A0A317EBC0</accession>
<dbReference type="Proteomes" id="UP000245461">
    <property type="component" value="Unassembled WGS sequence"/>
</dbReference>
<dbReference type="CDD" id="cd15482">
    <property type="entry name" value="Sialidase_non-viral"/>
    <property type="match status" value="1"/>
</dbReference>
<evidence type="ECO:0000256" key="1">
    <source>
        <dbReference type="ARBA" id="ARBA00022531"/>
    </source>
</evidence>
<name>A0A317EBC0_9PROT</name>
<evidence type="ECO:0000313" key="4">
    <source>
        <dbReference type="EMBL" id="PWR24239.1"/>
    </source>
</evidence>
<keyword evidence="2" id="KW-0604">Photosystem II</keyword>
<dbReference type="OrthoDB" id="7254820at2"/>
<comment type="caution">
    <text evidence="4">The sequence shown here is derived from an EMBL/GenBank/DDBJ whole genome shotgun (WGS) entry which is preliminary data.</text>
</comment>
<dbReference type="PANTHER" id="PTHR47199:SF2">
    <property type="entry name" value="PHOTOSYSTEM II STABILITY_ASSEMBLY FACTOR HCF136, CHLOROPLASTIC"/>
    <property type="match status" value="1"/>
</dbReference>
<dbReference type="GO" id="GO:0015979">
    <property type="term" value="P:photosynthesis"/>
    <property type="evidence" value="ECO:0007669"/>
    <property type="project" value="UniProtKB-KW"/>
</dbReference>
<evidence type="ECO:0000256" key="2">
    <source>
        <dbReference type="ARBA" id="ARBA00023276"/>
    </source>
</evidence>
<dbReference type="InterPro" id="IPR028203">
    <property type="entry name" value="PSII_CF48-like_dom"/>
</dbReference>
<evidence type="ECO:0000313" key="5">
    <source>
        <dbReference type="Proteomes" id="UP000245461"/>
    </source>
</evidence>
<dbReference type="PANTHER" id="PTHR47199">
    <property type="entry name" value="PHOTOSYSTEM II STABILITY/ASSEMBLY FACTOR HCF136, CHLOROPLASTIC"/>
    <property type="match status" value="1"/>
</dbReference>
<gene>
    <name evidence="4" type="ORF">DKG74_08975</name>
</gene>
<feature type="domain" description="Photosynthesis system II assembly factor Ycf48/Hcf136-like" evidence="3">
    <location>
        <begin position="165"/>
        <end position="331"/>
    </location>
</feature>
<dbReference type="InterPro" id="IPR015943">
    <property type="entry name" value="WD40/YVTN_repeat-like_dom_sf"/>
</dbReference>
<dbReference type="Gene3D" id="2.130.10.10">
    <property type="entry name" value="YVTN repeat-like/Quinoprotein amine dehydrogenase"/>
    <property type="match status" value="2"/>
</dbReference>
<keyword evidence="5" id="KW-1185">Reference proteome</keyword>
<reference evidence="4 5" key="1">
    <citation type="submission" date="2018-05" db="EMBL/GenBank/DDBJ databases">
        <title>Zavarzinia sp. HR-AS.</title>
        <authorList>
            <person name="Lee Y."/>
            <person name="Jeon C.O."/>
        </authorList>
    </citation>
    <scope>NUCLEOTIDE SEQUENCE [LARGE SCALE GENOMIC DNA]</scope>
    <source>
        <strain evidence="4 5">HR-AS</strain>
    </source>
</reference>
<sequence>MAGPAAVSWRPAFSRGGVSLNYLSVRARSQRPKEKIKSGESLMSDSRVLLRRLVAPAFLLASLTGAPAFAQDSAAGGDNLAPFPAKMEPMAADTLINAVTPVGGKLVAVGAWGHVLISEDQGKTWVQMQTPVNVTLTSVRFVDDKLGFATGHDAVILRTEDGGKTWAIVQYDPAAETPLFDIHMTDAQNGFAVGAYALMMTTSDGGKTWVKKPLGDLDFHLNAIAAAKDGKLWISGEAGHVFVTDAALSQIQDIETPYSGSFWNVLPLSDGSVIAMGLRGNIWRTTDQGATWTQAAVDTIASIQSGIELKDGRVVLVGLEGTVLVSADKGASFKPLKRGERTALTAALQLADGNVLLFGESGADGSLSLEALTN</sequence>
<organism evidence="4 5">
    <name type="scientific">Zavarzinia aquatilis</name>
    <dbReference type="NCBI Taxonomy" id="2211142"/>
    <lineage>
        <taxon>Bacteria</taxon>
        <taxon>Pseudomonadati</taxon>
        <taxon>Pseudomonadota</taxon>
        <taxon>Alphaproteobacteria</taxon>
        <taxon>Rhodospirillales</taxon>
        <taxon>Zavarziniaceae</taxon>
        <taxon>Zavarzinia</taxon>
    </lineage>
</organism>
<dbReference type="AlphaFoldDB" id="A0A317EBC0"/>
<dbReference type="EMBL" id="QGLE01000004">
    <property type="protein sequence ID" value="PWR24239.1"/>
    <property type="molecule type" value="Genomic_DNA"/>
</dbReference>
<dbReference type="Pfam" id="PF14870">
    <property type="entry name" value="PSII_BNR"/>
    <property type="match status" value="1"/>
</dbReference>
<proteinExistence type="predicted"/>
<protein>
    <recommendedName>
        <fullName evidence="3">Photosynthesis system II assembly factor Ycf48/Hcf136-like domain-containing protein</fullName>
    </recommendedName>
</protein>
<keyword evidence="1" id="KW-0602">Photosynthesis</keyword>